<keyword evidence="2" id="KW-1185">Reference proteome</keyword>
<reference evidence="1 2" key="1">
    <citation type="journal article" date="2015" name="Sci. Rep.">
        <title>The power of single molecule real-time sequencing technology in the de novo assembly of a eukaryotic genome.</title>
        <authorList>
            <person name="Sakai H."/>
            <person name="Naito K."/>
            <person name="Ogiso-Tanaka E."/>
            <person name="Takahashi Y."/>
            <person name="Iseki K."/>
            <person name="Muto C."/>
            <person name="Satou K."/>
            <person name="Teruya K."/>
            <person name="Shiroma A."/>
            <person name="Shimoji M."/>
            <person name="Hirano T."/>
            <person name="Itoh T."/>
            <person name="Kaga A."/>
            <person name="Tomooka N."/>
        </authorList>
    </citation>
    <scope>NUCLEOTIDE SEQUENCE [LARGE SCALE GENOMIC DNA]</scope>
    <source>
        <strain evidence="2">cv. Shumari</strain>
    </source>
</reference>
<name>A0A0S3QX07_PHAAN</name>
<proteinExistence type="predicted"/>
<dbReference type="AlphaFoldDB" id="A0A0S3QX07"/>
<evidence type="ECO:0000313" key="2">
    <source>
        <dbReference type="Proteomes" id="UP000291084"/>
    </source>
</evidence>
<dbReference type="Proteomes" id="UP000291084">
    <property type="component" value="Chromosome 1"/>
</dbReference>
<evidence type="ECO:0000313" key="1">
    <source>
        <dbReference type="EMBL" id="BAT72825.1"/>
    </source>
</evidence>
<protein>
    <submittedName>
        <fullName evidence="1">Uncharacterized protein</fullName>
    </submittedName>
</protein>
<dbReference type="EMBL" id="AP015034">
    <property type="protein sequence ID" value="BAT72825.1"/>
    <property type="molecule type" value="Genomic_DNA"/>
</dbReference>
<organism evidence="1 2">
    <name type="scientific">Vigna angularis var. angularis</name>
    <dbReference type="NCBI Taxonomy" id="157739"/>
    <lineage>
        <taxon>Eukaryota</taxon>
        <taxon>Viridiplantae</taxon>
        <taxon>Streptophyta</taxon>
        <taxon>Embryophyta</taxon>
        <taxon>Tracheophyta</taxon>
        <taxon>Spermatophyta</taxon>
        <taxon>Magnoliopsida</taxon>
        <taxon>eudicotyledons</taxon>
        <taxon>Gunneridae</taxon>
        <taxon>Pentapetalae</taxon>
        <taxon>rosids</taxon>
        <taxon>fabids</taxon>
        <taxon>Fabales</taxon>
        <taxon>Fabaceae</taxon>
        <taxon>Papilionoideae</taxon>
        <taxon>50 kb inversion clade</taxon>
        <taxon>NPAAA clade</taxon>
        <taxon>indigoferoid/millettioid clade</taxon>
        <taxon>Phaseoleae</taxon>
        <taxon>Vigna</taxon>
    </lineage>
</organism>
<gene>
    <name evidence="1" type="primary">Vigan.01G026700</name>
    <name evidence="1" type="ORF">VIGAN_01026700</name>
</gene>
<sequence length="77" mass="9233">MLGDSHFMLINEYHIAIYELHKVGLPRVCSSSQAWRRRKLFGGHCECLEKQALEYVIIEFLKHKQKTIYTENYNFKK</sequence>
<accession>A0A0S3QX07</accession>